<gene>
    <name evidence="1" type="ORF">ACFFK0_16615</name>
</gene>
<dbReference type="RefSeq" id="WP_377471391.1">
    <property type="nucleotide sequence ID" value="NZ_JBHLWN010000068.1"/>
</dbReference>
<protein>
    <submittedName>
        <fullName evidence="1">Uncharacterized protein</fullName>
    </submittedName>
</protein>
<organism evidence="1 2">
    <name type="scientific">Paenibacillus chartarius</name>
    <dbReference type="NCBI Taxonomy" id="747481"/>
    <lineage>
        <taxon>Bacteria</taxon>
        <taxon>Bacillati</taxon>
        <taxon>Bacillota</taxon>
        <taxon>Bacilli</taxon>
        <taxon>Bacillales</taxon>
        <taxon>Paenibacillaceae</taxon>
        <taxon>Paenibacillus</taxon>
    </lineage>
</organism>
<dbReference type="Proteomes" id="UP001589776">
    <property type="component" value="Unassembled WGS sequence"/>
</dbReference>
<reference evidence="1 2" key="1">
    <citation type="submission" date="2024-09" db="EMBL/GenBank/DDBJ databases">
        <authorList>
            <person name="Sun Q."/>
            <person name="Mori K."/>
        </authorList>
    </citation>
    <scope>NUCLEOTIDE SEQUENCE [LARGE SCALE GENOMIC DNA]</scope>
    <source>
        <strain evidence="1 2">CCM 7759</strain>
    </source>
</reference>
<evidence type="ECO:0000313" key="2">
    <source>
        <dbReference type="Proteomes" id="UP001589776"/>
    </source>
</evidence>
<evidence type="ECO:0000313" key="1">
    <source>
        <dbReference type="EMBL" id="MFC0214053.1"/>
    </source>
</evidence>
<sequence>MKKAMEEPNIVETYKFGNSTVHIASNFFVSTPEAKQRVLNEMHAIGWLIEEKRARQEVASSRECRL</sequence>
<keyword evidence="2" id="KW-1185">Reference proteome</keyword>
<accession>A0ABV6DN77</accession>
<dbReference type="EMBL" id="JBHLWN010000068">
    <property type="protein sequence ID" value="MFC0214053.1"/>
    <property type="molecule type" value="Genomic_DNA"/>
</dbReference>
<proteinExistence type="predicted"/>
<name>A0ABV6DN77_9BACL</name>
<comment type="caution">
    <text evidence="1">The sequence shown here is derived from an EMBL/GenBank/DDBJ whole genome shotgun (WGS) entry which is preliminary data.</text>
</comment>